<feature type="region of interest" description="Disordered" evidence="1">
    <location>
        <begin position="1"/>
        <end position="40"/>
    </location>
</feature>
<sequence>MTASPIIKTKINPTNTNAKSTPVTNPITLDVQSPTTDDVTPEDILSETQRLSAALETFCDLLKSKQSNLASAYQTYEALWNHYILLLRLFDDYRWKSRMGKEVARQGQGQQERGEMVRQIESGFTRLLPIVKQAKVALNMKMKDAAQVLAVVQSTEGDKGKEATVSVHDLPETAKSPVAPKSSRFSLFRIGTAPRRKVQDGITTTSSGETNA</sequence>
<organism evidence="2 3">
    <name type="scientific">Filobasidium floriforme</name>
    <dbReference type="NCBI Taxonomy" id="5210"/>
    <lineage>
        <taxon>Eukaryota</taxon>
        <taxon>Fungi</taxon>
        <taxon>Dikarya</taxon>
        <taxon>Basidiomycota</taxon>
        <taxon>Agaricomycotina</taxon>
        <taxon>Tremellomycetes</taxon>
        <taxon>Filobasidiales</taxon>
        <taxon>Filobasidiaceae</taxon>
        <taxon>Filobasidium</taxon>
    </lineage>
</organism>
<evidence type="ECO:0000313" key="3">
    <source>
        <dbReference type="Proteomes" id="UP000812966"/>
    </source>
</evidence>
<keyword evidence="3" id="KW-1185">Reference proteome</keyword>
<evidence type="ECO:0000256" key="1">
    <source>
        <dbReference type="SAM" id="MobiDB-lite"/>
    </source>
</evidence>
<proteinExistence type="predicted"/>
<gene>
    <name evidence="2" type="ORF">FFLO_01199</name>
</gene>
<evidence type="ECO:0000313" key="2">
    <source>
        <dbReference type="EMBL" id="KAG7567073.1"/>
    </source>
</evidence>
<dbReference type="AlphaFoldDB" id="A0A8K0NSW8"/>
<accession>A0A8K0NSW8</accession>
<reference evidence="2" key="1">
    <citation type="submission" date="2020-04" db="EMBL/GenBank/DDBJ databases">
        <title>Analysis of mating type loci in Filobasidium floriforme.</title>
        <authorList>
            <person name="Nowrousian M."/>
        </authorList>
    </citation>
    <scope>NUCLEOTIDE SEQUENCE</scope>
    <source>
        <strain evidence="2">CBS 6242</strain>
    </source>
</reference>
<protein>
    <submittedName>
        <fullName evidence="2">Uncharacterized protein</fullName>
    </submittedName>
</protein>
<name>A0A8K0NSW8_9TREE</name>
<feature type="compositionally biased region" description="Polar residues" evidence="1">
    <location>
        <begin position="11"/>
        <end position="38"/>
    </location>
</feature>
<dbReference type="EMBL" id="JABELV010000016">
    <property type="protein sequence ID" value="KAG7567073.1"/>
    <property type="molecule type" value="Genomic_DNA"/>
</dbReference>
<comment type="caution">
    <text evidence="2">The sequence shown here is derived from an EMBL/GenBank/DDBJ whole genome shotgun (WGS) entry which is preliminary data.</text>
</comment>
<dbReference type="Proteomes" id="UP000812966">
    <property type="component" value="Unassembled WGS sequence"/>
</dbReference>